<proteinExistence type="predicted"/>
<dbReference type="Pfam" id="PF01963">
    <property type="entry name" value="TraB_PrgY_gumN"/>
    <property type="match status" value="1"/>
</dbReference>
<dbReference type="PANTHER" id="PTHR40590:SF1">
    <property type="entry name" value="CYTOPLASMIC PROTEIN"/>
    <property type="match status" value="1"/>
</dbReference>
<sequence>MLLFSRLNHFRSVVLIIALVTGIGRASASGAAPALYLAEKGALQIYLLGSIHAGRDNFYPLADHIQQAFSNSDELLLELAPNQMTPELLQQAMLKYGVLAKPKPLPQRMSAELYQHVEKVMTDARLPAHQLIFMRDWAVLIQLTMATIKQMGLVAEQGIDQHFAQRAERAGMPIRGLETLDLQFSILASMDEVGPEVMYQDFVNELPFAQQWLLALESAWRHGDPNTLNRLYQEYDARQDQAEFLHRMNRDRNVKWRDQLVKLNADKTYMVVVGDMHIHANDSVLDYLEQAGFRISKQLHVAAKTRVAAPIESPTTH</sequence>
<accession>A0ABS7EIE8</accession>
<dbReference type="CDD" id="cd14789">
    <property type="entry name" value="Tiki"/>
    <property type="match status" value="1"/>
</dbReference>
<comment type="caution">
    <text evidence="1">The sequence shown here is derived from an EMBL/GenBank/DDBJ whole genome shotgun (WGS) entry which is preliminary data.</text>
</comment>
<reference evidence="1" key="1">
    <citation type="submission" date="2021-07" db="EMBL/GenBank/DDBJ databases">
        <title>Neiella marina sp. nov., isolated from the intestinal content of sea cucumber Apostichopus japonicus.</title>
        <authorList>
            <person name="Bai X."/>
        </authorList>
    </citation>
    <scope>NUCLEOTIDE SEQUENCE</scope>
    <source>
        <strain evidence="1">126</strain>
    </source>
</reference>
<organism evidence="1 2">
    <name type="scientific">Neiella holothuriorum</name>
    <dbReference type="NCBI Taxonomy" id="2870530"/>
    <lineage>
        <taxon>Bacteria</taxon>
        <taxon>Pseudomonadati</taxon>
        <taxon>Pseudomonadota</taxon>
        <taxon>Gammaproteobacteria</taxon>
        <taxon>Alteromonadales</taxon>
        <taxon>Echinimonadaceae</taxon>
        <taxon>Neiella</taxon>
    </lineage>
</organism>
<protein>
    <submittedName>
        <fullName evidence="1">TraB/GumN family protein</fullName>
    </submittedName>
</protein>
<dbReference type="EMBL" id="JAHZSS010000018">
    <property type="protein sequence ID" value="MBW8192126.1"/>
    <property type="molecule type" value="Genomic_DNA"/>
</dbReference>
<name>A0ABS7EIE8_9GAMM</name>
<dbReference type="RefSeq" id="WP_220104759.1">
    <property type="nucleotide sequence ID" value="NZ_JAHZSS010000018.1"/>
</dbReference>
<gene>
    <name evidence="1" type="ORF">K0504_13880</name>
</gene>
<evidence type="ECO:0000313" key="2">
    <source>
        <dbReference type="Proteomes" id="UP001166251"/>
    </source>
</evidence>
<dbReference type="InterPro" id="IPR002816">
    <property type="entry name" value="TraB/PrgY/GumN_fam"/>
</dbReference>
<keyword evidence="2" id="KW-1185">Reference proteome</keyword>
<dbReference type="Proteomes" id="UP001166251">
    <property type="component" value="Unassembled WGS sequence"/>
</dbReference>
<evidence type="ECO:0000313" key="1">
    <source>
        <dbReference type="EMBL" id="MBW8192126.1"/>
    </source>
</evidence>
<dbReference type="PANTHER" id="PTHR40590">
    <property type="entry name" value="CYTOPLASMIC PROTEIN-RELATED"/>
    <property type="match status" value="1"/>
</dbReference>
<dbReference type="InterPro" id="IPR047111">
    <property type="entry name" value="YbaP-like"/>
</dbReference>